<evidence type="ECO:0000313" key="1">
    <source>
        <dbReference type="EMBL" id="KAK6911103.1"/>
    </source>
</evidence>
<sequence length="64" mass="7418">MAECLGNALTQYLRTLACLTKSLLSSDPSMLSMLENLTNPSSHRDQLRNAWHDLRRSIFETYFR</sequence>
<name>A0AAN8YVE0_9MAGN</name>
<reference evidence="1 2" key="1">
    <citation type="submission" date="2023-12" db="EMBL/GenBank/DDBJ databases">
        <title>A high-quality genome assembly for Dillenia turbinata (Dilleniales).</title>
        <authorList>
            <person name="Chanderbali A."/>
        </authorList>
    </citation>
    <scope>NUCLEOTIDE SEQUENCE [LARGE SCALE GENOMIC DNA]</scope>
    <source>
        <strain evidence="1">LSX21</strain>
        <tissue evidence="1">Leaf</tissue>
    </source>
</reference>
<organism evidence="1 2">
    <name type="scientific">Dillenia turbinata</name>
    <dbReference type="NCBI Taxonomy" id="194707"/>
    <lineage>
        <taxon>Eukaryota</taxon>
        <taxon>Viridiplantae</taxon>
        <taxon>Streptophyta</taxon>
        <taxon>Embryophyta</taxon>
        <taxon>Tracheophyta</taxon>
        <taxon>Spermatophyta</taxon>
        <taxon>Magnoliopsida</taxon>
        <taxon>eudicotyledons</taxon>
        <taxon>Gunneridae</taxon>
        <taxon>Pentapetalae</taxon>
        <taxon>Dilleniales</taxon>
        <taxon>Dilleniaceae</taxon>
        <taxon>Dillenia</taxon>
    </lineage>
</organism>
<accession>A0AAN8YVE0</accession>
<proteinExistence type="predicted"/>
<dbReference type="Proteomes" id="UP001370490">
    <property type="component" value="Unassembled WGS sequence"/>
</dbReference>
<protein>
    <submittedName>
        <fullName evidence="1">Uncharacterized protein</fullName>
    </submittedName>
</protein>
<dbReference type="EMBL" id="JBAMMX010000029">
    <property type="protein sequence ID" value="KAK6911103.1"/>
    <property type="molecule type" value="Genomic_DNA"/>
</dbReference>
<keyword evidence="2" id="KW-1185">Reference proteome</keyword>
<comment type="caution">
    <text evidence="1">The sequence shown here is derived from an EMBL/GenBank/DDBJ whole genome shotgun (WGS) entry which is preliminary data.</text>
</comment>
<dbReference type="AlphaFoldDB" id="A0AAN8YVE0"/>
<gene>
    <name evidence="1" type="ORF">RJ641_000033</name>
</gene>
<evidence type="ECO:0000313" key="2">
    <source>
        <dbReference type="Proteomes" id="UP001370490"/>
    </source>
</evidence>